<sequence length="210" mass="23065">MYSKKGWLTFALSLVVLAVLLVGTGVAWANNIDPIKRNVVKNSDQNLTPQQIEDDTGGAKSGKLESKAENDPGESMIIFGKIHQDGTREPIKVFKGEQQLNVKVVFNDKTGDVDFVPVKKTKINKNNLTPQEIEDEIGALKISENITTQEQTEVKSDETFVNTHGSTNTIWHKASAENARIGWYAEAYSSNYDGGAGAESDGDSISAWYR</sequence>
<proteinExistence type="predicted"/>
<evidence type="ECO:0000313" key="4">
    <source>
        <dbReference type="Proteomes" id="UP000244338"/>
    </source>
</evidence>
<accession>A0A2R6Y0J3</accession>
<evidence type="ECO:0000256" key="2">
    <source>
        <dbReference type="SAM" id="SignalP"/>
    </source>
</evidence>
<dbReference type="AlphaFoldDB" id="A0A2R6Y0J3"/>
<reference evidence="4" key="1">
    <citation type="journal article" date="2018" name="Sci. Rep.">
        <title>Lignite coal burning seam in the remote Altai Mountains harbors a hydrogen-driven thermophilic microbial community.</title>
        <authorList>
            <person name="Kadnikov V.V."/>
            <person name="Mardanov A.V."/>
            <person name="Ivasenko D.A."/>
            <person name="Antsiferov D.V."/>
            <person name="Beletsky A.V."/>
            <person name="Karnachuk O.V."/>
            <person name="Ravin N.V."/>
        </authorList>
    </citation>
    <scope>NUCLEOTIDE SEQUENCE [LARGE SCALE GENOMIC DNA]</scope>
</reference>
<dbReference type="Proteomes" id="UP000244338">
    <property type="component" value="Unassembled WGS sequence"/>
</dbReference>
<feature type="region of interest" description="Disordered" evidence="1">
    <location>
        <begin position="43"/>
        <end position="70"/>
    </location>
</feature>
<organism evidence="3 4">
    <name type="scientific">Candidatus Carbonibacillus altaicus</name>
    <dbReference type="NCBI Taxonomy" id="2163959"/>
    <lineage>
        <taxon>Bacteria</taxon>
        <taxon>Bacillati</taxon>
        <taxon>Bacillota</taxon>
        <taxon>Bacilli</taxon>
        <taxon>Bacillales</taxon>
        <taxon>Candidatus Carbonibacillus</taxon>
    </lineage>
</organism>
<keyword evidence="2" id="KW-0732">Signal</keyword>
<protein>
    <submittedName>
        <fullName evidence="3">Uncharacterized protein</fullName>
    </submittedName>
</protein>
<name>A0A2R6Y0J3_9BACL</name>
<evidence type="ECO:0000313" key="3">
    <source>
        <dbReference type="EMBL" id="PTQ56152.1"/>
    </source>
</evidence>
<evidence type="ECO:0000256" key="1">
    <source>
        <dbReference type="SAM" id="MobiDB-lite"/>
    </source>
</evidence>
<feature type="signal peptide" evidence="2">
    <location>
        <begin position="1"/>
        <end position="29"/>
    </location>
</feature>
<dbReference type="EMBL" id="PEBX01000042">
    <property type="protein sequence ID" value="PTQ56152.1"/>
    <property type="molecule type" value="Genomic_DNA"/>
</dbReference>
<comment type="caution">
    <text evidence="3">The sequence shown here is derived from an EMBL/GenBank/DDBJ whole genome shotgun (WGS) entry which is preliminary data.</text>
</comment>
<feature type="chain" id="PRO_5015312897" evidence="2">
    <location>
        <begin position="30"/>
        <end position="210"/>
    </location>
</feature>
<gene>
    <name evidence="3" type="ORF">BSOLF_0758</name>
</gene>